<protein>
    <submittedName>
        <fullName evidence="3">2-(1,2-epoxy-1,2-dihydrophenyl)acetyl-CoA isomerase</fullName>
    </submittedName>
</protein>
<dbReference type="GO" id="GO:0016836">
    <property type="term" value="F:hydro-lyase activity"/>
    <property type="evidence" value="ECO:0007669"/>
    <property type="project" value="UniProtKB-ARBA"/>
</dbReference>
<dbReference type="InterPro" id="IPR011968">
    <property type="entry name" value="PaaB1"/>
</dbReference>
<evidence type="ECO:0000256" key="2">
    <source>
        <dbReference type="ARBA" id="ARBA00023239"/>
    </source>
</evidence>
<dbReference type="Gene3D" id="3.90.226.10">
    <property type="entry name" value="2-enoyl-CoA Hydratase, Chain A, domain 1"/>
    <property type="match status" value="1"/>
</dbReference>
<dbReference type="GO" id="GO:0010124">
    <property type="term" value="P:phenylacetate catabolic process"/>
    <property type="evidence" value="ECO:0007669"/>
    <property type="project" value="InterPro"/>
</dbReference>
<evidence type="ECO:0000256" key="1">
    <source>
        <dbReference type="ARBA" id="ARBA00005254"/>
    </source>
</evidence>
<gene>
    <name evidence="3" type="ORF">SAMN02745126_04359</name>
</gene>
<dbReference type="Gene3D" id="1.10.12.10">
    <property type="entry name" value="Lyase 2-enoyl-coa Hydratase, Chain A, domain 2"/>
    <property type="match status" value="1"/>
</dbReference>
<dbReference type="FunFam" id="1.10.12.10:FF:000001">
    <property type="entry name" value="Probable enoyl-CoA hydratase, mitochondrial"/>
    <property type="match status" value="1"/>
</dbReference>
<organism evidence="3 4">
    <name type="scientific">Enhydrobacter aerosaccus</name>
    <dbReference type="NCBI Taxonomy" id="225324"/>
    <lineage>
        <taxon>Bacteria</taxon>
        <taxon>Pseudomonadati</taxon>
        <taxon>Pseudomonadota</taxon>
        <taxon>Alphaproteobacteria</taxon>
        <taxon>Hyphomicrobiales</taxon>
        <taxon>Enhydrobacter</taxon>
    </lineage>
</organism>
<name>A0A1T4S7Z7_9HYPH</name>
<keyword evidence="3" id="KW-0413">Isomerase</keyword>
<sequence>MNDMTYETITLAKADGLATLTLNAPDKLNAVSRKMIAELKQCWEELATDSTVRAVLLTGAGRGFCAGADLADPDREASATADSGAALDKYFNPVIRTMRAVPKPIVAAVNGVAAGVGMSFAMASDIAVAGKSASFLQAFARIGLLPDGGSTWFLPRLVGDARARALAMLAPQIPAEQAKQWGLIWDVVDDAELMTTATELARRLADGPTLALARIKEAMNRASENTLSAQLDVERDFQRELGRSADFKEGVAAFLAKRKPSFKGK</sequence>
<keyword evidence="4" id="KW-1185">Reference proteome</keyword>
<dbReference type="STRING" id="225324.SAMN02745126_04359"/>
<dbReference type="Proteomes" id="UP000190092">
    <property type="component" value="Unassembled WGS sequence"/>
</dbReference>
<dbReference type="GO" id="GO:0016853">
    <property type="term" value="F:isomerase activity"/>
    <property type="evidence" value="ECO:0007669"/>
    <property type="project" value="UniProtKB-KW"/>
</dbReference>
<dbReference type="InterPro" id="IPR001753">
    <property type="entry name" value="Enoyl-CoA_hydra/iso"/>
</dbReference>
<dbReference type="InterPro" id="IPR029045">
    <property type="entry name" value="ClpP/crotonase-like_dom_sf"/>
</dbReference>
<proteinExistence type="inferred from homology"/>
<evidence type="ECO:0000313" key="4">
    <source>
        <dbReference type="Proteomes" id="UP000190092"/>
    </source>
</evidence>
<dbReference type="AlphaFoldDB" id="A0A1T4S7Z7"/>
<dbReference type="NCBIfam" id="TIGR02280">
    <property type="entry name" value="PaaB1"/>
    <property type="match status" value="1"/>
</dbReference>
<evidence type="ECO:0000313" key="3">
    <source>
        <dbReference type="EMBL" id="SKA23961.1"/>
    </source>
</evidence>
<dbReference type="EMBL" id="FUWJ01000007">
    <property type="protein sequence ID" value="SKA23961.1"/>
    <property type="molecule type" value="Genomic_DNA"/>
</dbReference>
<reference evidence="4" key="1">
    <citation type="submission" date="2017-02" db="EMBL/GenBank/DDBJ databases">
        <authorList>
            <person name="Varghese N."/>
            <person name="Submissions S."/>
        </authorList>
    </citation>
    <scope>NUCLEOTIDE SEQUENCE [LARGE SCALE GENOMIC DNA]</scope>
    <source>
        <strain evidence="4">ATCC 27094</strain>
    </source>
</reference>
<dbReference type="CDD" id="cd06558">
    <property type="entry name" value="crotonase-like"/>
    <property type="match status" value="1"/>
</dbReference>
<dbReference type="OrthoDB" id="9781757at2"/>
<dbReference type="PANTHER" id="PTHR43459:SF1">
    <property type="entry name" value="EG:BACN32G11.4 PROTEIN"/>
    <property type="match status" value="1"/>
</dbReference>
<comment type="similarity">
    <text evidence="1">Belongs to the enoyl-CoA hydratase/isomerase family.</text>
</comment>
<dbReference type="InterPro" id="IPR014748">
    <property type="entry name" value="Enoyl-CoA_hydra_C"/>
</dbReference>
<keyword evidence="2" id="KW-0456">Lyase</keyword>
<accession>A0A1T4S7Z7</accession>
<dbReference type="PANTHER" id="PTHR43459">
    <property type="entry name" value="ENOYL-COA HYDRATASE"/>
    <property type="match status" value="1"/>
</dbReference>
<dbReference type="Pfam" id="PF00378">
    <property type="entry name" value="ECH_1"/>
    <property type="match status" value="1"/>
</dbReference>
<dbReference type="SUPFAM" id="SSF52096">
    <property type="entry name" value="ClpP/crotonase"/>
    <property type="match status" value="1"/>
</dbReference>